<protein>
    <recommendedName>
        <fullName evidence="2">N-acetyltransferase domain-containing protein</fullName>
    </recommendedName>
</protein>
<dbReference type="PROSITE" id="PS51186">
    <property type="entry name" value="GNAT"/>
    <property type="match status" value="1"/>
</dbReference>
<evidence type="ECO:0000259" key="2">
    <source>
        <dbReference type="PROSITE" id="PS51186"/>
    </source>
</evidence>
<dbReference type="PANTHER" id="PTHR47542:SF2">
    <property type="entry name" value="ACYL-COA N-ACYLTRANSFERASES (NAT) SUPERFAMILY PROTEIN"/>
    <property type="match status" value="1"/>
</dbReference>
<feature type="region of interest" description="Disordered" evidence="1">
    <location>
        <begin position="1"/>
        <end position="34"/>
    </location>
</feature>
<sequence>LLAKAATESSVRDVHGGTRAGGLGRGRGREKMAGPGKPVLVAEYEASKGCPPDTSLLEEIVRLERRIFPKHESLARSFEQELRKKHTGLLYAEERGPGRGPGGRGEIIGYVMYSSVSSLCASITKLAAIFVGLMGLPLVGIVHSCEGVKATEVFLGSLLKENWRRQGYGEALLKAAIEKCRTRKIQRVTLHVDPLRTAAVSLYQKLGFQVDELIEGYYSPERHAYRMCLDFND</sequence>
<comment type="caution">
    <text evidence="3">The sequence shown here is derived from an EMBL/GenBank/DDBJ whole genome shotgun (WGS) entry which is preliminary data.</text>
</comment>
<dbReference type="SUPFAM" id="SSF55729">
    <property type="entry name" value="Acyl-CoA N-acyltransferases (Nat)"/>
    <property type="match status" value="1"/>
</dbReference>
<evidence type="ECO:0000256" key="1">
    <source>
        <dbReference type="SAM" id="MobiDB-lite"/>
    </source>
</evidence>
<evidence type="ECO:0000313" key="4">
    <source>
        <dbReference type="Proteomes" id="UP000652761"/>
    </source>
</evidence>
<dbReference type="EMBL" id="NMUH01000620">
    <property type="protein sequence ID" value="MQL82253.1"/>
    <property type="molecule type" value="Genomic_DNA"/>
</dbReference>
<reference evidence="3" key="1">
    <citation type="submission" date="2017-07" db="EMBL/GenBank/DDBJ databases">
        <title>Taro Niue Genome Assembly and Annotation.</title>
        <authorList>
            <person name="Atibalentja N."/>
            <person name="Keating K."/>
            <person name="Fields C.J."/>
        </authorList>
    </citation>
    <scope>NUCLEOTIDE SEQUENCE</scope>
    <source>
        <strain evidence="3">Niue_2</strain>
        <tissue evidence="3">Leaf</tissue>
    </source>
</reference>
<dbReference type="OrthoDB" id="41532at2759"/>
<accession>A0A843UMN9</accession>
<dbReference type="Proteomes" id="UP000652761">
    <property type="component" value="Unassembled WGS sequence"/>
</dbReference>
<name>A0A843UMN9_COLES</name>
<dbReference type="InterPro" id="IPR016181">
    <property type="entry name" value="Acyl_CoA_acyltransferase"/>
</dbReference>
<gene>
    <name evidence="3" type="ORF">Taro_014729</name>
</gene>
<dbReference type="AlphaFoldDB" id="A0A843UMN9"/>
<dbReference type="GO" id="GO:0016747">
    <property type="term" value="F:acyltransferase activity, transferring groups other than amino-acyl groups"/>
    <property type="evidence" value="ECO:0007669"/>
    <property type="project" value="InterPro"/>
</dbReference>
<dbReference type="CDD" id="cd04301">
    <property type="entry name" value="NAT_SF"/>
    <property type="match status" value="1"/>
</dbReference>
<feature type="domain" description="N-acetyltransferase" evidence="2">
    <location>
        <begin position="47"/>
        <end position="232"/>
    </location>
</feature>
<dbReference type="Pfam" id="PF00583">
    <property type="entry name" value="Acetyltransf_1"/>
    <property type="match status" value="1"/>
</dbReference>
<evidence type="ECO:0000313" key="3">
    <source>
        <dbReference type="EMBL" id="MQL82253.1"/>
    </source>
</evidence>
<feature type="non-terminal residue" evidence="3">
    <location>
        <position position="233"/>
    </location>
</feature>
<dbReference type="Gene3D" id="3.40.630.30">
    <property type="match status" value="1"/>
</dbReference>
<keyword evidence="4" id="KW-1185">Reference proteome</keyword>
<dbReference type="PANTHER" id="PTHR47542">
    <property type="entry name" value="ACYL-COA N-ACYLTRANSFERASES (NAT) SUPERFAMILY PROTEIN"/>
    <property type="match status" value="1"/>
</dbReference>
<organism evidence="3 4">
    <name type="scientific">Colocasia esculenta</name>
    <name type="common">Wild taro</name>
    <name type="synonym">Arum esculentum</name>
    <dbReference type="NCBI Taxonomy" id="4460"/>
    <lineage>
        <taxon>Eukaryota</taxon>
        <taxon>Viridiplantae</taxon>
        <taxon>Streptophyta</taxon>
        <taxon>Embryophyta</taxon>
        <taxon>Tracheophyta</taxon>
        <taxon>Spermatophyta</taxon>
        <taxon>Magnoliopsida</taxon>
        <taxon>Liliopsida</taxon>
        <taxon>Araceae</taxon>
        <taxon>Aroideae</taxon>
        <taxon>Colocasieae</taxon>
        <taxon>Colocasia</taxon>
    </lineage>
</organism>
<proteinExistence type="predicted"/>
<dbReference type="InterPro" id="IPR000182">
    <property type="entry name" value="GNAT_dom"/>
</dbReference>